<evidence type="ECO:0000313" key="4">
    <source>
        <dbReference type="Proteomes" id="UP001515480"/>
    </source>
</evidence>
<sequence length="614" mass="66637">MEVSSVEALERAVRPHLQLHADRDANLELLHLLNASPESSCSASSYEGDSDDAGLDDSTIPENGCTHGAADGQPTRHPEGHLEAIREYSANQRKLKQPKAPAMPSRMPSRGPAPAKQQRVLFGKAGAERSAFQRKQPAGGEAKAVVSALSAAVQHLRKSDDIDAPPAAAGKLITIKVFGHMLPGNGPVSLNVSEKANMGYVVKTVLSRHTKGVDAEECTLLMAESDGEPEEGMPALRLDQPIGEFGQTTFALRKVAGGKKQGGAGDSEPSTTSAMWADKIRIYLPAESHGQRLKQRSIVHKVENEAIILADLLIVICKKEKVQLDPSKHVFRRALAEASTGETDELDMYSSLKSLKLSGGENGEPALVVAPRTYEDSPMPIPQQVRKESRSVLGEGEIEDASHIGDFIFSDQTAARYKEFMVVKVNKRGVRQDRVLGIDRERVYNKTRMDDDGETSFRNGLLKVAGLRQSAGGTKHPEFNMRDLLGVHIVTPSGAFAGVAVACRSGWGGVGWCERSKEVCCVFKDPEDPSKQKQYHYEAMSNHEAAEIVAKLDYLMQMQNQASIHNNSLRSQSAHDQPSCARNWAAPSNLGLGSMYLVNQRSVLAGSRVATQNI</sequence>
<keyword evidence="4" id="KW-1185">Reference proteome</keyword>
<dbReference type="InterPro" id="IPR011993">
    <property type="entry name" value="PH-like_dom_sf"/>
</dbReference>
<dbReference type="InterPro" id="IPR008828">
    <property type="entry name" value="Sin1/Avo1"/>
</dbReference>
<dbReference type="PANTHER" id="PTHR13335:SF1">
    <property type="entry name" value="TARGET OF RAPAMYCIN COMPLEX 2 SUBUNIT MAPKAP1"/>
    <property type="match status" value="1"/>
</dbReference>
<dbReference type="GO" id="GO:0038203">
    <property type="term" value="P:TORC2 signaling"/>
    <property type="evidence" value="ECO:0007669"/>
    <property type="project" value="TreeGrafter"/>
</dbReference>
<feature type="region of interest" description="Disordered" evidence="1">
    <location>
        <begin position="92"/>
        <end position="114"/>
    </location>
</feature>
<feature type="region of interest" description="Disordered" evidence="1">
    <location>
        <begin position="38"/>
        <end position="78"/>
    </location>
</feature>
<evidence type="ECO:0000256" key="1">
    <source>
        <dbReference type="SAM" id="MobiDB-lite"/>
    </source>
</evidence>
<name>A0AB34IJ07_PRYPA</name>
<evidence type="ECO:0000313" key="3">
    <source>
        <dbReference type="EMBL" id="KAL1499823.1"/>
    </source>
</evidence>
<dbReference type="EMBL" id="JBGBPQ010000024">
    <property type="protein sequence ID" value="KAL1499823.1"/>
    <property type="molecule type" value="Genomic_DNA"/>
</dbReference>
<dbReference type="AlphaFoldDB" id="A0AB34IJ07"/>
<feature type="domain" description="SIN1-type PH" evidence="2">
    <location>
        <begin position="416"/>
        <end position="558"/>
    </location>
</feature>
<dbReference type="Gene3D" id="2.30.29.30">
    <property type="entry name" value="Pleckstrin-homology domain (PH domain)/Phosphotyrosine-binding domain (PTB)"/>
    <property type="match status" value="1"/>
</dbReference>
<evidence type="ECO:0000259" key="2">
    <source>
        <dbReference type="Pfam" id="PF16979"/>
    </source>
</evidence>
<dbReference type="Proteomes" id="UP001515480">
    <property type="component" value="Unassembled WGS sequence"/>
</dbReference>
<dbReference type="GO" id="GO:0005546">
    <property type="term" value="F:phosphatidylinositol-4,5-bisphosphate binding"/>
    <property type="evidence" value="ECO:0007669"/>
    <property type="project" value="TreeGrafter"/>
</dbReference>
<dbReference type="Pfam" id="PF16979">
    <property type="entry name" value="SIN1_PH"/>
    <property type="match status" value="1"/>
</dbReference>
<dbReference type="InterPro" id="IPR031313">
    <property type="entry name" value="Sin1_PH_dom"/>
</dbReference>
<organism evidence="3 4">
    <name type="scientific">Prymnesium parvum</name>
    <name type="common">Toxic golden alga</name>
    <dbReference type="NCBI Taxonomy" id="97485"/>
    <lineage>
        <taxon>Eukaryota</taxon>
        <taxon>Haptista</taxon>
        <taxon>Haptophyta</taxon>
        <taxon>Prymnesiophyceae</taxon>
        <taxon>Prymnesiales</taxon>
        <taxon>Prymnesiaceae</taxon>
        <taxon>Prymnesium</taxon>
    </lineage>
</organism>
<dbReference type="PANTHER" id="PTHR13335">
    <property type="entry name" value="TARGET OF RAPAMYCIN COMPLEX 2 SUBUNIT MAPKAP1"/>
    <property type="match status" value="1"/>
</dbReference>
<reference evidence="3 4" key="1">
    <citation type="journal article" date="2024" name="Science">
        <title>Giant polyketide synthase enzymes in the biosynthesis of giant marine polyether toxins.</title>
        <authorList>
            <person name="Fallon T.R."/>
            <person name="Shende V.V."/>
            <person name="Wierzbicki I.H."/>
            <person name="Pendleton A.L."/>
            <person name="Watervoot N.F."/>
            <person name="Auber R.P."/>
            <person name="Gonzalez D.J."/>
            <person name="Wisecaver J.H."/>
            <person name="Moore B.S."/>
        </authorList>
    </citation>
    <scope>NUCLEOTIDE SEQUENCE [LARGE SCALE GENOMIC DNA]</scope>
    <source>
        <strain evidence="3 4">12B1</strain>
    </source>
</reference>
<dbReference type="GO" id="GO:0005886">
    <property type="term" value="C:plasma membrane"/>
    <property type="evidence" value="ECO:0007669"/>
    <property type="project" value="TreeGrafter"/>
</dbReference>
<gene>
    <name evidence="3" type="ORF">AB1Y20_012508</name>
</gene>
<accession>A0AB34IJ07</accession>
<protein>
    <recommendedName>
        <fullName evidence="2">SIN1-type PH domain-containing protein</fullName>
    </recommendedName>
</protein>
<dbReference type="GO" id="GO:0031932">
    <property type="term" value="C:TORC2 complex"/>
    <property type="evidence" value="ECO:0007669"/>
    <property type="project" value="InterPro"/>
</dbReference>
<dbReference type="GO" id="GO:0005737">
    <property type="term" value="C:cytoplasm"/>
    <property type="evidence" value="ECO:0007669"/>
    <property type="project" value="TreeGrafter"/>
</dbReference>
<proteinExistence type="predicted"/>
<comment type="caution">
    <text evidence="3">The sequence shown here is derived from an EMBL/GenBank/DDBJ whole genome shotgun (WGS) entry which is preliminary data.</text>
</comment>
<feature type="compositionally biased region" description="Low complexity" evidence="1">
    <location>
        <begin position="38"/>
        <end position="47"/>
    </location>
</feature>